<evidence type="ECO:0000256" key="1">
    <source>
        <dbReference type="SAM" id="SignalP"/>
    </source>
</evidence>
<feature type="chain" id="PRO_5003125420" evidence="1">
    <location>
        <begin position="20"/>
        <end position="59"/>
    </location>
</feature>
<accession>D9HQ77</accession>
<protein>
    <submittedName>
        <fullName evidence="2">Seminal fluid protein HACP021</fullName>
    </submittedName>
</protein>
<name>D9HQ77_HELME</name>
<evidence type="ECO:0000313" key="2">
    <source>
        <dbReference type="EMBL" id="ADJ58565.1"/>
    </source>
</evidence>
<proteinExistence type="evidence at transcript level"/>
<reference evidence="2" key="1">
    <citation type="journal article" date="2010" name="Mol. Biol. Evol.">
        <title>Combined EST and proteomic analysis identifies rapidly evolving seminal fluid proteins in Heliconius butterflies.</title>
        <authorList>
            <person name="Walters J.R."/>
            <person name="Harrison R.G."/>
        </authorList>
    </citation>
    <scope>NUCLEOTIDE SEQUENCE</scope>
</reference>
<feature type="signal peptide" evidence="1">
    <location>
        <begin position="1"/>
        <end position="19"/>
    </location>
</feature>
<keyword evidence="1" id="KW-0732">Signal</keyword>
<dbReference type="AlphaFoldDB" id="D9HQ77"/>
<sequence length="59" mass="6411">MKWLTVLSVIFALLCLSLAQSLDQLNVDYTDRYAELASPVPANVNVDELVASLRAASSD</sequence>
<dbReference type="EMBL" id="HM023832">
    <property type="protein sequence ID" value="ADJ58565.1"/>
    <property type="molecule type" value="mRNA"/>
</dbReference>
<organism evidence="2">
    <name type="scientific">Heliconius melpomene</name>
    <name type="common">Postman butterfly</name>
    <dbReference type="NCBI Taxonomy" id="34740"/>
    <lineage>
        <taxon>Eukaryota</taxon>
        <taxon>Metazoa</taxon>
        <taxon>Ecdysozoa</taxon>
        <taxon>Arthropoda</taxon>
        <taxon>Hexapoda</taxon>
        <taxon>Insecta</taxon>
        <taxon>Pterygota</taxon>
        <taxon>Neoptera</taxon>
        <taxon>Endopterygota</taxon>
        <taxon>Lepidoptera</taxon>
        <taxon>Glossata</taxon>
        <taxon>Ditrysia</taxon>
        <taxon>Papilionoidea</taxon>
        <taxon>Nymphalidae</taxon>
        <taxon>Heliconiinae</taxon>
        <taxon>Heliconiini</taxon>
        <taxon>Heliconius</taxon>
    </lineage>
</organism>